<dbReference type="Gene3D" id="1.25.40.10">
    <property type="entry name" value="Tetratricopeptide repeat domain"/>
    <property type="match status" value="3"/>
</dbReference>
<accession>A0A9P6JKZ0</accession>
<comment type="caution">
    <text evidence="2">The sequence shown here is derived from an EMBL/GenBank/DDBJ whole genome shotgun (WGS) entry which is preliminary data.</text>
</comment>
<name>A0A9P6JKZ0_9AGAR</name>
<evidence type="ECO:0000313" key="2">
    <source>
        <dbReference type="EMBL" id="KAF9524209.1"/>
    </source>
</evidence>
<proteinExistence type="predicted"/>
<dbReference type="OrthoDB" id="9991317at2759"/>
<sequence length="995" mass="110146">MLLQFQETGSIADISSAIYCFKVATLLIPGNHQNMPAYLSNLGNALSRRFERTGDLADISAAIEYHQKAIELSPKDNVNMPLWLCNLGTSFSIRFKRTGDLADISAAIRHHQKAVEITPERHAGMPKTLCQLASSFLSRFKRTGDLPNVTTAIEHYKKAVQLTPNGHADTPKMLANLGSSLLIRFEQTGGLADISATIEYHQKAIELTPDGHASKYIDCNNLGNSFLKRFLQTGDLDDISASIEYHLKSTSSIPEDHVDLPMMSTNLGNSFLKRFEQTGDLVDLSAAIDYTQKAVNLAPEGHADMPSWLGNLGNSLLTRFKLTEDLVDISTAIDIQQKALMLIPEGHVNMPSLLNSYGSLLSARFKCTGDLADISAAIENQQRAIELTPEHHADMALWQHNLGDSLMSCFNQTKKEGDCQAAALNYRLAATQNTGRPTARLHAARRWARCLLVLNNEEALHAYSIAIELLPLVASLHQTIHNRHKQLFDISDLTSEAVAMALLLQRNDLALEWFEQGRCLIWTQLNQLRTPVDLLRHHDAGLAERFLAVSKALETSGSRSETPWQADSTITQHIAVESQVRLHLKLAEEFEQLLANVRSHPGFSDFLRPPKTASILSRLPAGGPIVIINLQKATCNALALIHGADDPLRICLNNFSYQKAELLRKQLGYHLTCEKVRLSDSAERAGRPAVHPDRAGLHHILRELWNGVVWPILEALGYSSPPVHRNRIWWCPTGPLAFLPIHAAGIYNPDGQVLGSCLSDFAVSSYIPTVTTLLEKVNNTANLTHRKTRLLLLSQPNALPYAPIPGTVIETRVVRGRMQEADIEVILLEDGEGTKNRVTEEMGSHGWVHIASHASQHPTEPLKSGFYLHDGQLELLEIIRQQIPRAEFAYLSACQTSVGNDKLTDEVIHLAAGMLAAGYQGVVATMWSINDQYAPKIAENFYGCLLQEMKDRGVHRLDSSQAAYALDDATRTIRANLGDSEHALLTWVPYIHHGL</sequence>
<dbReference type="InterPro" id="IPR011990">
    <property type="entry name" value="TPR-like_helical_dom_sf"/>
</dbReference>
<dbReference type="Proteomes" id="UP000807306">
    <property type="component" value="Unassembled WGS sequence"/>
</dbReference>
<protein>
    <submittedName>
        <fullName evidence="2">CHAT domain-containing protein</fullName>
    </submittedName>
</protein>
<dbReference type="EMBL" id="MU157902">
    <property type="protein sequence ID" value="KAF9524209.1"/>
    <property type="molecule type" value="Genomic_DNA"/>
</dbReference>
<dbReference type="PANTHER" id="PTHR10098:SF108">
    <property type="entry name" value="TETRATRICOPEPTIDE REPEAT PROTEIN 28"/>
    <property type="match status" value="1"/>
</dbReference>
<evidence type="ECO:0000259" key="1">
    <source>
        <dbReference type="Pfam" id="PF12770"/>
    </source>
</evidence>
<evidence type="ECO:0000313" key="3">
    <source>
        <dbReference type="Proteomes" id="UP000807306"/>
    </source>
</evidence>
<dbReference type="AlphaFoldDB" id="A0A9P6JKZ0"/>
<reference evidence="2" key="1">
    <citation type="submission" date="2020-11" db="EMBL/GenBank/DDBJ databases">
        <authorList>
            <consortium name="DOE Joint Genome Institute"/>
            <person name="Ahrendt S."/>
            <person name="Riley R."/>
            <person name="Andreopoulos W."/>
            <person name="Labutti K."/>
            <person name="Pangilinan J."/>
            <person name="Ruiz-Duenas F.J."/>
            <person name="Barrasa J.M."/>
            <person name="Sanchez-Garcia M."/>
            <person name="Camarero S."/>
            <person name="Miyauchi S."/>
            <person name="Serrano A."/>
            <person name="Linde D."/>
            <person name="Babiker R."/>
            <person name="Drula E."/>
            <person name="Ayuso-Fernandez I."/>
            <person name="Pacheco R."/>
            <person name="Padilla G."/>
            <person name="Ferreira P."/>
            <person name="Barriuso J."/>
            <person name="Kellner H."/>
            <person name="Castanera R."/>
            <person name="Alfaro M."/>
            <person name="Ramirez L."/>
            <person name="Pisabarro A.G."/>
            <person name="Kuo A."/>
            <person name="Tritt A."/>
            <person name="Lipzen A."/>
            <person name="He G."/>
            <person name="Yan M."/>
            <person name="Ng V."/>
            <person name="Cullen D."/>
            <person name="Martin F."/>
            <person name="Rosso M.-N."/>
            <person name="Henrissat B."/>
            <person name="Hibbett D."/>
            <person name="Martinez A.T."/>
            <person name="Grigoriev I.V."/>
        </authorList>
    </citation>
    <scope>NUCLEOTIDE SEQUENCE</scope>
    <source>
        <strain evidence="2">CBS 506.95</strain>
    </source>
</reference>
<dbReference type="SUPFAM" id="SSF81901">
    <property type="entry name" value="HCP-like"/>
    <property type="match status" value="1"/>
</dbReference>
<dbReference type="Pfam" id="PF12770">
    <property type="entry name" value="CHAT"/>
    <property type="match status" value="1"/>
</dbReference>
<dbReference type="InterPro" id="IPR024983">
    <property type="entry name" value="CHAT_dom"/>
</dbReference>
<feature type="domain" description="CHAT" evidence="1">
    <location>
        <begin position="700"/>
        <end position="994"/>
    </location>
</feature>
<keyword evidence="3" id="KW-1185">Reference proteome</keyword>
<gene>
    <name evidence="2" type="ORF">CPB83DRAFT_820402</name>
</gene>
<dbReference type="PANTHER" id="PTHR10098">
    <property type="entry name" value="RAPSYN-RELATED"/>
    <property type="match status" value="1"/>
</dbReference>
<organism evidence="2 3">
    <name type="scientific">Crepidotus variabilis</name>
    <dbReference type="NCBI Taxonomy" id="179855"/>
    <lineage>
        <taxon>Eukaryota</taxon>
        <taxon>Fungi</taxon>
        <taxon>Dikarya</taxon>
        <taxon>Basidiomycota</taxon>
        <taxon>Agaricomycotina</taxon>
        <taxon>Agaricomycetes</taxon>
        <taxon>Agaricomycetidae</taxon>
        <taxon>Agaricales</taxon>
        <taxon>Agaricineae</taxon>
        <taxon>Crepidotaceae</taxon>
        <taxon>Crepidotus</taxon>
    </lineage>
</organism>